<feature type="domain" description="DNA methylase N-4/N-6" evidence="5">
    <location>
        <begin position="75"/>
        <end position="347"/>
    </location>
</feature>
<keyword evidence="1 6" id="KW-0489">Methyltransferase</keyword>
<dbReference type="Gene3D" id="3.40.50.150">
    <property type="entry name" value="Vaccinia Virus protein VP39"/>
    <property type="match status" value="1"/>
</dbReference>
<dbReference type="Pfam" id="PF01555">
    <property type="entry name" value="N6_N4_Mtase"/>
    <property type="match status" value="1"/>
</dbReference>
<name>A0A0A1VX88_MICAE</name>
<evidence type="ECO:0000256" key="3">
    <source>
        <dbReference type="RuleBase" id="RU362026"/>
    </source>
</evidence>
<comment type="similarity">
    <text evidence="3">Belongs to the N(4)/N(6)-methyltransferase family.</text>
</comment>
<dbReference type="EMBL" id="BBPA01000054">
    <property type="protein sequence ID" value="GAL94412.1"/>
    <property type="molecule type" value="Genomic_DNA"/>
</dbReference>
<gene>
    <name evidence="6" type="ORF">N44_02992</name>
</gene>
<evidence type="ECO:0000256" key="2">
    <source>
        <dbReference type="ARBA" id="ARBA00022679"/>
    </source>
</evidence>
<evidence type="ECO:0000256" key="1">
    <source>
        <dbReference type="ARBA" id="ARBA00022603"/>
    </source>
</evidence>
<keyword evidence="2 6" id="KW-0808">Transferase</keyword>
<dbReference type="PRINTS" id="PR00508">
    <property type="entry name" value="S21N4MTFRASE"/>
</dbReference>
<dbReference type="EC" id="2.1.1.-" evidence="3"/>
<evidence type="ECO:0000313" key="6">
    <source>
        <dbReference type="EMBL" id="GAL94412.1"/>
    </source>
</evidence>
<dbReference type="InterPro" id="IPR002941">
    <property type="entry name" value="DNA_methylase_N4/N6"/>
</dbReference>
<evidence type="ECO:0000313" key="7">
    <source>
        <dbReference type="Proteomes" id="UP000030321"/>
    </source>
</evidence>
<organism evidence="6 7">
    <name type="scientific">Microcystis aeruginosa NIES-44</name>
    <dbReference type="NCBI Taxonomy" id="449439"/>
    <lineage>
        <taxon>Bacteria</taxon>
        <taxon>Bacillati</taxon>
        <taxon>Cyanobacteriota</taxon>
        <taxon>Cyanophyceae</taxon>
        <taxon>Oscillatoriophycideae</taxon>
        <taxon>Chroococcales</taxon>
        <taxon>Microcystaceae</taxon>
        <taxon>Microcystis</taxon>
    </lineage>
</organism>
<protein>
    <recommendedName>
        <fullName evidence="3">Methyltransferase</fullName>
        <ecNumber evidence="3">2.1.1.-</ecNumber>
    </recommendedName>
</protein>
<evidence type="ECO:0000256" key="4">
    <source>
        <dbReference type="SAM" id="MobiDB-lite"/>
    </source>
</evidence>
<dbReference type="InterPro" id="IPR001091">
    <property type="entry name" value="RM_Methyltransferase"/>
</dbReference>
<dbReference type="InterPro" id="IPR029063">
    <property type="entry name" value="SAM-dependent_MTases_sf"/>
</dbReference>
<evidence type="ECO:0000259" key="5">
    <source>
        <dbReference type="Pfam" id="PF01555"/>
    </source>
</evidence>
<dbReference type="SUPFAM" id="SSF53335">
    <property type="entry name" value="S-adenosyl-L-methionine-dependent methyltransferases"/>
    <property type="match status" value="1"/>
</dbReference>
<dbReference type="REBASE" id="110274">
    <property type="entry name" value="M.Mae44ORF2992P"/>
</dbReference>
<proteinExistence type="inferred from homology"/>
<dbReference type="GO" id="GO:0032259">
    <property type="term" value="P:methylation"/>
    <property type="evidence" value="ECO:0007669"/>
    <property type="project" value="UniProtKB-KW"/>
</dbReference>
<dbReference type="GO" id="GO:0008170">
    <property type="term" value="F:N-methyltransferase activity"/>
    <property type="evidence" value="ECO:0007669"/>
    <property type="project" value="InterPro"/>
</dbReference>
<reference evidence="7" key="1">
    <citation type="journal article" date="2015" name="Genome">
        <title>Whole Genome Sequence of the Non-Microcystin-Producing Microcystis aeruginosa Strain NIES-44.</title>
        <authorList>
            <person name="Okano K."/>
            <person name="Miyata N."/>
            <person name="Ozaki Y."/>
        </authorList>
    </citation>
    <scope>NUCLEOTIDE SEQUENCE [LARGE SCALE GENOMIC DNA]</scope>
    <source>
        <strain evidence="7">NIES-44</strain>
    </source>
</reference>
<feature type="region of interest" description="Disordered" evidence="4">
    <location>
        <begin position="1"/>
        <end position="21"/>
    </location>
</feature>
<dbReference type="GO" id="GO:0003677">
    <property type="term" value="F:DNA binding"/>
    <property type="evidence" value="ECO:0007669"/>
    <property type="project" value="InterPro"/>
</dbReference>
<dbReference type="RefSeq" id="WP_045360464.1">
    <property type="nucleotide sequence ID" value="NZ_BBPA01000054.1"/>
</dbReference>
<dbReference type="AlphaFoldDB" id="A0A0A1VX88"/>
<accession>A0A0A1VX88</accession>
<dbReference type="Proteomes" id="UP000030321">
    <property type="component" value="Unassembled WGS sequence"/>
</dbReference>
<comment type="caution">
    <text evidence="6">The sequence shown here is derived from an EMBL/GenBank/DDBJ whole genome shotgun (WGS) entry which is preliminary data.</text>
</comment>
<sequence length="362" mass="41466">MDIPEPSHRLPSIKKNKATSTVGRGKTVQLTEKLAFSAWNNSSVSLSLGNSIEHYDSWEQPIVIISDGGYGLLGFEGDTSDHLDLPEWYEPHVEAWSKLALPNTTLWFWNSEIGWAVVHPILEKFGWRYVNCNIWNKGKGHIAGNVNTEKIRRFPVVTEVCVQYVREVKIADLTLKEWLRKEWLRSGLPLRQANLACGVADAATRKYFDQGHLWYFPPPEMFEKLVFYANEHGNPEGKPYFSKNGQRPLTGKEWEKMRSKFNCPHGFTNVWDRSALRDDERIKSKDGKAVHLNQKPLDLMKLIIAASSEEQDVVWEPFGGLFSASLAANILNRKAFACEIDETYFYYGVKRFSQVVHQCSLL</sequence>